<organism evidence="13">
    <name type="scientific">Leptocylindrus danicus</name>
    <dbReference type="NCBI Taxonomy" id="163516"/>
    <lineage>
        <taxon>Eukaryota</taxon>
        <taxon>Sar</taxon>
        <taxon>Stramenopiles</taxon>
        <taxon>Ochrophyta</taxon>
        <taxon>Bacillariophyta</taxon>
        <taxon>Coscinodiscophyceae</taxon>
        <taxon>Chaetocerotophycidae</taxon>
        <taxon>Leptocylindrales</taxon>
        <taxon>Leptocylindraceae</taxon>
        <taxon>Leptocylindrus</taxon>
    </lineage>
</organism>
<evidence type="ECO:0000256" key="7">
    <source>
        <dbReference type="ARBA" id="ARBA00023136"/>
    </source>
</evidence>
<gene>
    <name evidence="13" type="ORF">LDAN0321_LOCUS12717</name>
</gene>
<proteinExistence type="inferred from homology"/>
<evidence type="ECO:0008006" key="14">
    <source>
        <dbReference type="Google" id="ProtNLM"/>
    </source>
</evidence>
<dbReference type="InterPro" id="IPR018108">
    <property type="entry name" value="MCP_transmembrane"/>
</dbReference>
<dbReference type="AlphaFoldDB" id="A0A7S2PBP1"/>
<sequence length="420" mass="46559">MVCTSNSTIMVRHYIYRLLLLFHIITGCTCRSSNANNAAISRAMMNANLLRPKFSSASGTDDVRTVENVRSASVRKISKQSIKRHTKGAPMIRTTRPLLFWENMVCGAVSRSMAQTIMHPANTMKTILQSRGSQSQASLFGVAEGEALTFTKLARLRNLKVLTRGAGAQFIMSVPHGAVNFAVLEYVRKQMGRIFQNSNMGFGLDFLSSCVATFCCSVVSTPQMMITDNIMAGTYPNLSAAVTGLAKDKGVMGFYTGWFPGLVGKIPSYGLTWVFFQQLKRMQLQIMKREPFDIENSIMGCMASATTVCIMIPVDTIKTRLVTQLNYPDMIPYNGIFDAAVRITKEEGFGAFYRGLAPRLVSVVPMIGIQFGLYEYMKKVMLARDNLGADKEESRHKMEELSMEVAADDDQPFPAPAVRK</sequence>
<comment type="similarity">
    <text evidence="2 9">Belongs to the mitochondrial carrier (TC 2.A.29) family.</text>
</comment>
<keyword evidence="12" id="KW-0732">Signal</keyword>
<dbReference type="InterPro" id="IPR023395">
    <property type="entry name" value="MCP_dom_sf"/>
</dbReference>
<dbReference type="EMBL" id="HBGY01020167">
    <property type="protein sequence ID" value="CAD9588910.1"/>
    <property type="molecule type" value="Transcribed_RNA"/>
</dbReference>
<dbReference type="PANTHER" id="PTHR45667">
    <property type="entry name" value="S-ADENOSYLMETHIONINE MITOCHONDRIAL CARRIER PROTEIN"/>
    <property type="match status" value="1"/>
</dbReference>
<reference evidence="13" key="1">
    <citation type="submission" date="2021-01" db="EMBL/GenBank/DDBJ databases">
        <authorList>
            <person name="Corre E."/>
            <person name="Pelletier E."/>
            <person name="Niang G."/>
            <person name="Scheremetjew M."/>
            <person name="Finn R."/>
            <person name="Kale V."/>
            <person name="Holt S."/>
            <person name="Cochrane G."/>
            <person name="Meng A."/>
            <person name="Brown T."/>
            <person name="Cohen L."/>
        </authorList>
    </citation>
    <scope>NUCLEOTIDE SEQUENCE</scope>
    <source>
        <strain evidence="13">B650</strain>
    </source>
</reference>
<evidence type="ECO:0000256" key="5">
    <source>
        <dbReference type="ARBA" id="ARBA00022737"/>
    </source>
</evidence>
<keyword evidence="7 8" id="KW-0472">Membrane</keyword>
<keyword evidence="4 8" id="KW-0812">Transmembrane</keyword>
<feature type="repeat" description="Solcar" evidence="8">
    <location>
        <begin position="98"/>
        <end position="190"/>
    </location>
</feature>
<accession>A0A7S2PBP1</accession>
<feature type="chain" id="PRO_5030773076" description="Mitochondrial carrier protein" evidence="12">
    <location>
        <begin position="31"/>
        <end position="420"/>
    </location>
</feature>
<keyword evidence="3 9" id="KW-0813">Transport</keyword>
<evidence type="ECO:0000256" key="2">
    <source>
        <dbReference type="ARBA" id="ARBA00006375"/>
    </source>
</evidence>
<feature type="repeat" description="Solcar" evidence="8">
    <location>
        <begin position="291"/>
        <end position="380"/>
    </location>
</feature>
<comment type="subcellular location">
    <subcellularLocation>
        <location evidence="1">Membrane</location>
        <topology evidence="1">Multi-pass membrane protein</topology>
    </subcellularLocation>
</comment>
<evidence type="ECO:0000256" key="11">
    <source>
        <dbReference type="SAM" id="Phobius"/>
    </source>
</evidence>
<evidence type="ECO:0000313" key="13">
    <source>
        <dbReference type="EMBL" id="CAD9588910.1"/>
    </source>
</evidence>
<dbReference type="InterPro" id="IPR002067">
    <property type="entry name" value="MCP"/>
</dbReference>
<protein>
    <recommendedName>
        <fullName evidence="14">Mitochondrial carrier protein</fullName>
    </recommendedName>
</protein>
<evidence type="ECO:0000256" key="1">
    <source>
        <dbReference type="ARBA" id="ARBA00004141"/>
    </source>
</evidence>
<dbReference type="SUPFAM" id="SSF103506">
    <property type="entry name" value="Mitochondrial carrier"/>
    <property type="match status" value="1"/>
</dbReference>
<evidence type="ECO:0000256" key="8">
    <source>
        <dbReference type="PROSITE-ProRule" id="PRU00282"/>
    </source>
</evidence>
<feature type="repeat" description="Solcar" evidence="8">
    <location>
        <begin position="200"/>
        <end position="282"/>
    </location>
</feature>
<evidence type="ECO:0000256" key="10">
    <source>
        <dbReference type="SAM" id="MobiDB-lite"/>
    </source>
</evidence>
<evidence type="ECO:0000256" key="6">
    <source>
        <dbReference type="ARBA" id="ARBA00022989"/>
    </source>
</evidence>
<feature type="signal peptide" evidence="12">
    <location>
        <begin position="1"/>
        <end position="30"/>
    </location>
</feature>
<evidence type="ECO:0000256" key="9">
    <source>
        <dbReference type="RuleBase" id="RU000488"/>
    </source>
</evidence>
<name>A0A7S2PBP1_9STRA</name>
<feature type="transmembrane region" description="Helical" evidence="11">
    <location>
        <begin position="356"/>
        <end position="374"/>
    </location>
</feature>
<evidence type="ECO:0000256" key="3">
    <source>
        <dbReference type="ARBA" id="ARBA00022448"/>
    </source>
</evidence>
<feature type="transmembrane region" description="Helical" evidence="11">
    <location>
        <begin position="257"/>
        <end position="276"/>
    </location>
</feature>
<dbReference type="GO" id="GO:0055085">
    <property type="term" value="P:transmembrane transport"/>
    <property type="evidence" value="ECO:0007669"/>
    <property type="project" value="InterPro"/>
</dbReference>
<feature type="transmembrane region" description="Helical" evidence="11">
    <location>
        <begin position="297"/>
        <end position="314"/>
    </location>
</feature>
<evidence type="ECO:0000256" key="12">
    <source>
        <dbReference type="SAM" id="SignalP"/>
    </source>
</evidence>
<dbReference type="Gene3D" id="1.50.40.10">
    <property type="entry name" value="Mitochondrial carrier domain"/>
    <property type="match status" value="2"/>
</dbReference>
<dbReference type="PROSITE" id="PS50920">
    <property type="entry name" value="SOLCAR"/>
    <property type="match status" value="3"/>
</dbReference>
<dbReference type="Pfam" id="PF00153">
    <property type="entry name" value="Mito_carr"/>
    <property type="match status" value="3"/>
</dbReference>
<dbReference type="PRINTS" id="PR00926">
    <property type="entry name" value="MITOCARRIER"/>
</dbReference>
<keyword evidence="6 11" id="KW-1133">Transmembrane helix</keyword>
<keyword evidence="5" id="KW-0677">Repeat</keyword>
<dbReference type="GO" id="GO:0016020">
    <property type="term" value="C:membrane"/>
    <property type="evidence" value="ECO:0007669"/>
    <property type="project" value="UniProtKB-SubCell"/>
</dbReference>
<feature type="region of interest" description="Disordered" evidence="10">
    <location>
        <begin position="393"/>
        <end position="420"/>
    </location>
</feature>
<evidence type="ECO:0000256" key="4">
    <source>
        <dbReference type="ARBA" id="ARBA00022692"/>
    </source>
</evidence>